<reference evidence="4" key="1">
    <citation type="journal article" date="2019" name="Int. J. Syst. Evol. Microbiol.">
        <title>The Global Catalogue of Microorganisms (GCM) 10K type strain sequencing project: providing services to taxonomists for standard genome sequencing and annotation.</title>
        <authorList>
            <consortium name="The Broad Institute Genomics Platform"/>
            <consortium name="The Broad Institute Genome Sequencing Center for Infectious Disease"/>
            <person name="Wu L."/>
            <person name="Ma J."/>
        </authorList>
    </citation>
    <scope>NUCLEOTIDE SEQUENCE [LARGE SCALE GENOMIC DNA]</scope>
    <source>
        <strain evidence="4">IBRC-M 10906</strain>
    </source>
</reference>
<dbReference type="Proteomes" id="UP001597478">
    <property type="component" value="Unassembled WGS sequence"/>
</dbReference>
<keyword evidence="4" id="KW-1185">Reference proteome</keyword>
<feature type="signal peptide" evidence="2">
    <location>
        <begin position="1"/>
        <end position="27"/>
    </location>
</feature>
<comment type="caution">
    <text evidence="3">The sequence shown here is derived from an EMBL/GenBank/DDBJ whole genome shotgun (WGS) entry which is preliminary data.</text>
</comment>
<proteinExistence type="predicted"/>
<dbReference type="PROSITE" id="PS51257">
    <property type="entry name" value="PROKAR_LIPOPROTEIN"/>
    <property type="match status" value="1"/>
</dbReference>
<dbReference type="RefSeq" id="WP_377386508.1">
    <property type="nucleotide sequence ID" value="NZ_JBHSAN010000006.1"/>
</dbReference>
<name>A0ABW5W6F0_9PSEU</name>
<protein>
    <submittedName>
        <fullName evidence="3">DUF3558 domain-containing protein</fullName>
    </submittedName>
</protein>
<feature type="region of interest" description="Disordered" evidence="1">
    <location>
        <begin position="20"/>
        <end position="64"/>
    </location>
</feature>
<evidence type="ECO:0000256" key="2">
    <source>
        <dbReference type="SAM" id="SignalP"/>
    </source>
</evidence>
<evidence type="ECO:0000313" key="3">
    <source>
        <dbReference type="EMBL" id="MFD2799080.1"/>
    </source>
</evidence>
<dbReference type="Pfam" id="PF12079">
    <property type="entry name" value="DUF3558"/>
    <property type="match status" value="1"/>
</dbReference>
<evidence type="ECO:0000256" key="1">
    <source>
        <dbReference type="SAM" id="MobiDB-lite"/>
    </source>
</evidence>
<evidence type="ECO:0000313" key="4">
    <source>
        <dbReference type="Proteomes" id="UP001597478"/>
    </source>
</evidence>
<dbReference type="EMBL" id="JBHUOF010000007">
    <property type="protein sequence ID" value="MFD2799080.1"/>
    <property type="molecule type" value="Genomic_DNA"/>
</dbReference>
<feature type="compositionally biased region" description="Low complexity" evidence="1">
    <location>
        <begin position="27"/>
        <end position="43"/>
    </location>
</feature>
<sequence>MKRVCGALAIAGAFLVSGCSESSPGEAAPTPQTATTQPPTSAARQVALPHSGAPSVSNPLPESVLAGDPCNALTRAQVEDALGSDAPAGEPGTGATGRSCRWQDTESGAGFTVFYGNVVRQGLSSYYQNTQPQASRWEPLSPIEGHPAVAFQMATDDLTCQVVVGLSDKLTAAVNFAVGRSAVGKVDPCEAARLTAQAMLTNFVQSAGN</sequence>
<accession>A0ABW5W6F0</accession>
<gene>
    <name evidence="3" type="ORF">ACFS2C_06720</name>
</gene>
<dbReference type="InterPro" id="IPR024520">
    <property type="entry name" value="DUF3558"/>
</dbReference>
<feature type="chain" id="PRO_5045773117" evidence="2">
    <location>
        <begin position="28"/>
        <end position="209"/>
    </location>
</feature>
<organism evidence="3 4">
    <name type="scientific">Prauserella oleivorans</name>
    <dbReference type="NCBI Taxonomy" id="1478153"/>
    <lineage>
        <taxon>Bacteria</taxon>
        <taxon>Bacillati</taxon>
        <taxon>Actinomycetota</taxon>
        <taxon>Actinomycetes</taxon>
        <taxon>Pseudonocardiales</taxon>
        <taxon>Pseudonocardiaceae</taxon>
        <taxon>Prauserella</taxon>
    </lineage>
</organism>
<keyword evidence="2" id="KW-0732">Signal</keyword>